<proteinExistence type="predicted"/>
<name>A0A6M2D9S7_RHIMP</name>
<evidence type="ECO:0000313" key="2">
    <source>
        <dbReference type="EMBL" id="NOV42845.1"/>
    </source>
</evidence>
<protein>
    <submittedName>
        <fullName evidence="2">Putative secreted protein ovary overexpressed</fullName>
    </submittedName>
</protein>
<sequence length="102" mass="11648">MMIVVIHVFLIRTAVLRSAVNVVVCFSWRATRFSEMSPRCPLPVCRNLDCMKFVWKEVLAAEPSVVFHVALINFTPVCHVLGFLCGNTIFTRVMNLPFFQKS</sequence>
<feature type="chain" id="PRO_5026907495" evidence="1">
    <location>
        <begin position="26"/>
        <end position="102"/>
    </location>
</feature>
<keyword evidence="1" id="KW-0732">Signal</keyword>
<feature type="signal peptide" evidence="1">
    <location>
        <begin position="1"/>
        <end position="25"/>
    </location>
</feature>
<dbReference type="EMBL" id="GHWJ01010108">
    <property type="protein sequence ID" value="NOV42845.1"/>
    <property type="molecule type" value="Transcribed_RNA"/>
</dbReference>
<dbReference type="AlphaFoldDB" id="A0A6M2D9S7"/>
<accession>A0A6M2D9S7</accession>
<organism evidence="2">
    <name type="scientific">Rhipicephalus microplus</name>
    <name type="common">Cattle tick</name>
    <name type="synonym">Boophilus microplus</name>
    <dbReference type="NCBI Taxonomy" id="6941"/>
    <lineage>
        <taxon>Eukaryota</taxon>
        <taxon>Metazoa</taxon>
        <taxon>Ecdysozoa</taxon>
        <taxon>Arthropoda</taxon>
        <taxon>Chelicerata</taxon>
        <taxon>Arachnida</taxon>
        <taxon>Acari</taxon>
        <taxon>Parasitiformes</taxon>
        <taxon>Ixodida</taxon>
        <taxon>Ixodoidea</taxon>
        <taxon>Ixodidae</taxon>
        <taxon>Rhipicephalinae</taxon>
        <taxon>Rhipicephalus</taxon>
        <taxon>Boophilus</taxon>
    </lineage>
</organism>
<evidence type="ECO:0000256" key="1">
    <source>
        <dbReference type="SAM" id="SignalP"/>
    </source>
</evidence>
<reference evidence="2" key="1">
    <citation type="submission" date="2019-09" db="EMBL/GenBank/DDBJ databases">
        <title>Organ-specific transcriptomic study of the physiology of the cattle tick, Rhipicephalus microplus.</title>
        <authorList>
            <person name="Tirloni L."/>
            <person name="Braz G."/>
            <person name="Gandara A.C.P."/>
            <person name="Sabadin G.A."/>
            <person name="da Silva R.M."/>
            <person name="Guizzo M.G."/>
            <person name="Machado J.A."/>
            <person name="Costa E.P."/>
            <person name="Gomes H.F."/>
            <person name="Moraes J."/>
            <person name="Mota M.B.S."/>
            <person name="Mesquita R.D."/>
            <person name="Alvarenga P.H."/>
            <person name="Alves F."/>
            <person name="Seixas A."/>
            <person name="da Fonseca R.N."/>
            <person name="Fogaca A."/>
            <person name="Logullo C."/>
            <person name="Tanaka A."/>
            <person name="Daffre S."/>
            <person name="Termignoni C."/>
            <person name="Vaz I.S.Jr."/>
            <person name="Oliveira P.L."/>
            <person name="Ribeiro J.M."/>
        </authorList>
    </citation>
    <scope>NUCLEOTIDE SEQUENCE</scope>
    <source>
        <strain evidence="2">Porto Alegre</strain>
    </source>
</reference>